<gene>
    <name evidence="1" type="ORF">TST_0440</name>
</gene>
<sequence length="175" mass="19962">MRWWYWLLGFLVLMAFVSVKVGLKYYNLLRSASVHVDVTQAGKTGSIVLTSKNTKGGKWQLKAKKADLKGSIVTLEDVELLYCSERIKTCVKVTGEKGKIDREKKMGDLFGDVKVMSEDWVITSQHLVWYENQNKACFPGDFVLKGRYLVFGKDACVQLDRELVVVEHLKRAVVR</sequence>
<evidence type="ECO:0008006" key="3">
    <source>
        <dbReference type="Google" id="ProtNLM"/>
    </source>
</evidence>
<dbReference type="EMBL" id="AP013035">
    <property type="protein sequence ID" value="BAT71248.1"/>
    <property type="molecule type" value="Genomic_DNA"/>
</dbReference>
<keyword evidence="2" id="KW-1185">Reference proteome</keyword>
<organism evidence="1 2">
    <name type="scientific">Thermosulfidibacter takaii (strain DSM 17441 / JCM 13301 / NBRC 103674 / ABI70S6)</name>
    <dbReference type="NCBI Taxonomy" id="1298851"/>
    <lineage>
        <taxon>Bacteria</taxon>
        <taxon>Pseudomonadati</taxon>
        <taxon>Thermosulfidibacterota</taxon>
        <taxon>Thermosulfidibacteria</taxon>
        <taxon>Thermosulfidibacterales</taxon>
        <taxon>Thermosulfidibacteraceae</taxon>
    </lineage>
</organism>
<proteinExistence type="predicted"/>
<accession>A0A0S3QSD7</accession>
<reference evidence="2" key="1">
    <citation type="journal article" date="2018" name="Science">
        <title>A primordial and reversible TCA cycle in a facultatively chemolithoautotrophic thermophile.</title>
        <authorList>
            <person name="Nunoura T."/>
            <person name="Chikaraishi Y."/>
            <person name="Izaki R."/>
            <person name="Suwa T."/>
            <person name="Sato T."/>
            <person name="Harada T."/>
            <person name="Mori K."/>
            <person name="Kato Y."/>
            <person name="Miyazaki M."/>
            <person name="Shimamura S."/>
            <person name="Yanagawa K."/>
            <person name="Shuto A."/>
            <person name="Ohkouchi N."/>
            <person name="Fujita N."/>
            <person name="Takaki Y."/>
            <person name="Atomi H."/>
            <person name="Takai K."/>
        </authorList>
    </citation>
    <scope>NUCLEOTIDE SEQUENCE [LARGE SCALE GENOMIC DNA]</scope>
    <source>
        <strain evidence="2">DSM 17441 / JCM 13301 / NBRC 103674 / ABI70S6</strain>
    </source>
</reference>
<protein>
    <recommendedName>
        <fullName evidence="3">LPS export ABC transporter periplasmic protein LptC</fullName>
    </recommendedName>
</protein>
<dbReference type="RefSeq" id="WP_068549168.1">
    <property type="nucleotide sequence ID" value="NZ_AP013035.1"/>
</dbReference>
<name>A0A0S3QSD7_THET7</name>
<dbReference type="Proteomes" id="UP000063234">
    <property type="component" value="Chromosome"/>
</dbReference>
<dbReference type="AlphaFoldDB" id="A0A0S3QSD7"/>
<dbReference type="STRING" id="1298851.TST_0440"/>
<dbReference type="KEGG" id="ttk:TST_0440"/>
<evidence type="ECO:0000313" key="2">
    <source>
        <dbReference type="Proteomes" id="UP000063234"/>
    </source>
</evidence>
<evidence type="ECO:0000313" key="1">
    <source>
        <dbReference type="EMBL" id="BAT71248.1"/>
    </source>
</evidence>